<comment type="caution">
    <text evidence="1">The sequence shown here is derived from an EMBL/GenBank/DDBJ whole genome shotgun (WGS) entry which is preliminary data.</text>
</comment>
<reference evidence="2" key="1">
    <citation type="journal article" date="2019" name="Int. J. Syst. Evol. Microbiol.">
        <title>The Global Catalogue of Microorganisms (GCM) 10K type strain sequencing project: providing services to taxonomists for standard genome sequencing and annotation.</title>
        <authorList>
            <consortium name="The Broad Institute Genomics Platform"/>
            <consortium name="The Broad Institute Genome Sequencing Center for Infectious Disease"/>
            <person name="Wu L."/>
            <person name="Ma J."/>
        </authorList>
    </citation>
    <scope>NUCLEOTIDE SEQUENCE [LARGE SCALE GENOMIC DNA]</scope>
    <source>
        <strain evidence="2">CGMCC 4.7241</strain>
    </source>
</reference>
<protein>
    <submittedName>
        <fullName evidence="1">AAA family ATPase</fullName>
    </submittedName>
</protein>
<name>A0ABV7YKR8_9ACTN</name>
<dbReference type="RefSeq" id="WP_205116642.1">
    <property type="nucleotide sequence ID" value="NZ_JAFBCM010000001.1"/>
</dbReference>
<dbReference type="Pfam" id="PF13671">
    <property type="entry name" value="AAA_33"/>
    <property type="match status" value="1"/>
</dbReference>
<gene>
    <name evidence="1" type="ORF">ACFOUW_32245</name>
</gene>
<dbReference type="InterPro" id="IPR027417">
    <property type="entry name" value="P-loop_NTPase"/>
</dbReference>
<dbReference type="SUPFAM" id="SSF52540">
    <property type="entry name" value="P-loop containing nucleoside triphosphate hydrolases"/>
    <property type="match status" value="1"/>
</dbReference>
<dbReference type="Gene3D" id="3.40.50.300">
    <property type="entry name" value="P-loop containing nucleotide triphosphate hydrolases"/>
    <property type="match status" value="1"/>
</dbReference>
<keyword evidence="2" id="KW-1185">Reference proteome</keyword>
<dbReference type="EMBL" id="JBHRZH010000041">
    <property type="protein sequence ID" value="MFC3765543.1"/>
    <property type="molecule type" value="Genomic_DNA"/>
</dbReference>
<sequence length="159" mass="18395">MPTAHLIYGYIGSGKTTYAQELERTLPAMRFTTDEWIAKLYDEDESHLQDFRALVSRVEAVMEPLWCRCLELGIDVVVYMGFWARTKRDAARSLAEHLGATAQLHYVHCPDEIAWARVEHRNQDLPGNSIRMVRNTFDVLKVRFEPLGDDEEHVRTETS</sequence>
<evidence type="ECO:0000313" key="1">
    <source>
        <dbReference type="EMBL" id="MFC3765543.1"/>
    </source>
</evidence>
<evidence type="ECO:0000313" key="2">
    <source>
        <dbReference type="Proteomes" id="UP001595699"/>
    </source>
</evidence>
<proteinExistence type="predicted"/>
<dbReference type="Proteomes" id="UP001595699">
    <property type="component" value="Unassembled WGS sequence"/>
</dbReference>
<accession>A0ABV7YKR8</accession>
<organism evidence="1 2">
    <name type="scientific">Tenggerimyces flavus</name>
    <dbReference type="NCBI Taxonomy" id="1708749"/>
    <lineage>
        <taxon>Bacteria</taxon>
        <taxon>Bacillati</taxon>
        <taxon>Actinomycetota</taxon>
        <taxon>Actinomycetes</taxon>
        <taxon>Propionibacteriales</taxon>
        <taxon>Nocardioidaceae</taxon>
        <taxon>Tenggerimyces</taxon>
    </lineage>
</organism>